<protein>
    <submittedName>
        <fullName evidence="1">Uncharacterized protein</fullName>
    </submittedName>
</protein>
<dbReference type="Proteomes" id="UP000030437">
    <property type="component" value="Unassembled WGS sequence"/>
</dbReference>
<sequence length="191" mass="22255">MFLVSKKDQEIKIRNMGRLDAYFVTVQVGDIQFMLRELGSRYAVHFSVDDNVHTAEVLAIAGKSVVTQEFEREESGKFVERIKQIIPKETIVQLMLKEFASLEAPISHPLYDKHPLIAPFVEMLFVESENEYQSIGPEKRDFESYLEKEYNVELIPSEEMEMILAKIVTAMRFLHLTEKDMAKEFFKNIQV</sequence>
<dbReference type="EMBL" id="JPVP01000054">
    <property type="protein sequence ID" value="KGR85431.1"/>
    <property type="molecule type" value="Genomic_DNA"/>
</dbReference>
<comment type="caution">
    <text evidence="1">The sequence shown here is derived from an EMBL/GenBank/DDBJ whole genome shotgun (WGS) entry which is preliminary data.</text>
</comment>
<evidence type="ECO:0000313" key="2">
    <source>
        <dbReference type="Proteomes" id="UP000030437"/>
    </source>
</evidence>
<keyword evidence="2" id="KW-1185">Reference proteome</keyword>
<reference evidence="1 2" key="1">
    <citation type="submission" date="2014-02" db="EMBL/GenBank/DDBJ databases">
        <title>Draft genome sequence of Lysinibacillus odysseyi NBRC 100172.</title>
        <authorList>
            <person name="Zhang F."/>
            <person name="Wang G."/>
            <person name="Zhang L."/>
        </authorList>
    </citation>
    <scope>NUCLEOTIDE SEQUENCE [LARGE SCALE GENOMIC DNA]</scope>
    <source>
        <strain evidence="1 2">NBRC 100172</strain>
    </source>
</reference>
<organism evidence="1 2">
    <name type="scientific">Lysinibacillus odysseyi 34hs-1 = NBRC 100172</name>
    <dbReference type="NCBI Taxonomy" id="1220589"/>
    <lineage>
        <taxon>Bacteria</taxon>
        <taxon>Bacillati</taxon>
        <taxon>Bacillota</taxon>
        <taxon>Bacilli</taxon>
        <taxon>Bacillales</taxon>
        <taxon>Bacillaceae</taxon>
        <taxon>Lysinibacillus</taxon>
    </lineage>
</organism>
<proteinExistence type="predicted"/>
<accession>A0A0A3IKY9</accession>
<name>A0A0A3IKY9_9BACI</name>
<dbReference type="AlphaFoldDB" id="A0A0A3IKY9"/>
<gene>
    <name evidence="1" type="ORF">CD32_09435</name>
</gene>
<evidence type="ECO:0000313" key="1">
    <source>
        <dbReference type="EMBL" id="KGR85431.1"/>
    </source>
</evidence>
<dbReference type="RefSeq" id="WP_036153837.1">
    <property type="nucleotide sequence ID" value="NZ_AVCX01000007.1"/>
</dbReference>